<dbReference type="EMBL" id="CAAALY010108108">
    <property type="protein sequence ID" value="VEL29968.1"/>
    <property type="molecule type" value="Genomic_DNA"/>
</dbReference>
<feature type="compositionally biased region" description="Basic and acidic residues" evidence="2">
    <location>
        <begin position="7"/>
        <end position="23"/>
    </location>
</feature>
<keyword evidence="4" id="KW-1185">Reference proteome</keyword>
<reference evidence="3" key="1">
    <citation type="submission" date="2018-11" db="EMBL/GenBank/DDBJ databases">
        <authorList>
            <consortium name="Pathogen Informatics"/>
        </authorList>
    </citation>
    <scope>NUCLEOTIDE SEQUENCE</scope>
</reference>
<accession>A0A448X7D8</accession>
<evidence type="ECO:0000256" key="1">
    <source>
        <dbReference type="SAM" id="Coils"/>
    </source>
</evidence>
<keyword evidence="1" id="KW-0175">Coiled coil</keyword>
<proteinExistence type="predicted"/>
<name>A0A448X7D8_9PLAT</name>
<dbReference type="AlphaFoldDB" id="A0A448X7D8"/>
<sequence length="112" mass="12672">MESPGIETKKNADSHAQTNDKKPSSFLFAWPSHAEAPAQADRNTREEEVTSEAPEVLSSDHELVPDEPFIDKRRRRLAELQARNAAERSDVLRLIQQRDELAQHLLKMQAGS</sequence>
<organism evidence="3 4">
    <name type="scientific">Protopolystoma xenopodis</name>
    <dbReference type="NCBI Taxonomy" id="117903"/>
    <lineage>
        <taxon>Eukaryota</taxon>
        <taxon>Metazoa</taxon>
        <taxon>Spiralia</taxon>
        <taxon>Lophotrochozoa</taxon>
        <taxon>Platyhelminthes</taxon>
        <taxon>Monogenea</taxon>
        <taxon>Polyopisthocotylea</taxon>
        <taxon>Polystomatidea</taxon>
        <taxon>Polystomatidae</taxon>
        <taxon>Protopolystoma</taxon>
    </lineage>
</organism>
<protein>
    <submittedName>
        <fullName evidence="3">Uncharacterized protein</fullName>
    </submittedName>
</protein>
<feature type="region of interest" description="Disordered" evidence="2">
    <location>
        <begin position="1"/>
        <end position="67"/>
    </location>
</feature>
<gene>
    <name evidence="3" type="ORF">PXEA_LOCUS23408</name>
</gene>
<evidence type="ECO:0000313" key="4">
    <source>
        <dbReference type="Proteomes" id="UP000784294"/>
    </source>
</evidence>
<evidence type="ECO:0000313" key="3">
    <source>
        <dbReference type="EMBL" id="VEL29968.1"/>
    </source>
</evidence>
<comment type="caution">
    <text evidence="3">The sequence shown here is derived from an EMBL/GenBank/DDBJ whole genome shotgun (WGS) entry which is preliminary data.</text>
</comment>
<evidence type="ECO:0000256" key="2">
    <source>
        <dbReference type="SAM" id="MobiDB-lite"/>
    </source>
</evidence>
<dbReference type="Proteomes" id="UP000784294">
    <property type="component" value="Unassembled WGS sequence"/>
</dbReference>
<feature type="coiled-coil region" evidence="1">
    <location>
        <begin position="70"/>
        <end position="97"/>
    </location>
</feature>